<reference evidence="2 3" key="2">
    <citation type="submission" date="2018-12" db="EMBL/GenBank/DDBJ databases">
        <title>Simiduia agarivorans gen. nov., sp. nov., a marine, agarolytic bacterium isolated from shallow coastal water from Keelung, Taiwan.</title>
        <authorList>
            <person name="Shieh W.Y."/>
        </authorList>
    </citation>
    <scope>NUCLEOTIDE SEQUENCE [LARGE SCALE GENOMIC DNA]</scope>
    <source>
        <strain evidence="2 3">GTF-13</strain>
    </source>
</reference>
<proteinExistence type="predicted"/>
<keyword evidence="3" id="KW-1185">Reference proteome</keyword>
<protein>
    <submittedName>
        <fullName evidence="2">MarR family transcriptional regulator</fullName>
    </submittedName>
</protein>
<feature type="domain" description="HTH marR-type" evidence="1">
    <location>
        <begin position="4"/>
        <end position="137"/>
    </location>
</feature>
<reference evidence="2 3" key="1">
    <citation type="submission" date="2018-08" db="EMBL/GenBank/DDBJ databases">
        <authorList>
            <person name="Khan S.A."/>
        </authorList>
    </citation>
    <scope>NUCLEOTIDE SEQUENCE [LARGE SCALE GENOMIC DNA]</scope>
    <source>
        <strain evidence="2 3">GTF-13</strain>
    </source>
</reference>
<sequence>MEQERRVYQLLNLAQHQLKLYIDKTMLKTAGVTGAQVAALLFLEKNDGCQQKELAAGLQLDTSAITGMVERLCRKSMIEKRRSLEDRRAFSLHLSDSGRKALEQVKPVIRTNNQLFEERFGAEAVDQFCEILHYLTTIKTS</sequence>
<dbReference type="InterPro" id="IPR036388">
    <property type="entry name" value="WH-like_DNA-bd_sf"/>
</dbReference>
<dbReference type="GO" id="GO:0006950">
    <property type="term" value="P:response to stress"/>
    <property type="evidence" value="ECO:0007669"/>
    <property type="project" value="TreeGrafter"/>
</dbReference>
<dbReference type="PANTHER" id="PTHR33164:SF43">
    <property type="entry name" value="HTH-TYPE TRANSCRIPTIONAL REPRESSOR YETL"/>
    <property type="match status" value="1"/>
</dbReference>
<dbReference type="SMART" id="SM00347">
    <property type="entry name" value="HTH_MARR"/>
    <property type="match status" value="1"/>
</dbReference>
<dbReference type="PANTHER" id="PTHR33164">
    <property type="entry name" value="TRANSCRIPTIONAL REGULATOR, MARR FAMILY"/>
    <property type="match status" value="1"/>
</dbReference>
<dbReference type="RefSeq" id="WP_125016329.1">
    <property type="nucleotide sequence ID" value="NZ_QWEZ01000002.1"/>
</dbReference>
<dbReference type="GO" id="GO:0003700">
    <property type="term" value="F:DNA-binding transcription factor activity"/>
    <property type="evidence" value="ECO:0007669"/>
    <property type="project" value="InterPro"/>
</dbReference>
<dbReference type="PROSITE" id="PS50995">
    <property type="entry name" value="HTH_MARR_2"/>
    <property type="match status" value="1"/>
</dbReference>
<comment type="caution">
    <text evidence="2">The sequence shown here is derived from an EMBL/GenBank/DDBJ whole genome shotgun (WGS) entry which is preliminary data.</text>
</comment>
<gene>
    <name evidence="2" type="ORF">D0544_11650</name>
</gene>
<evidence type="ECO:0000313" key="2">
    <source>
        <dbReference type="EMBL" id="RRJ82519.1"/>
    </source>
</evidence>
<dbReference type="InterPro" id="IPR000835">
    <property type="entry name" value="HTH_MarR-typ"/>
</dbReference>
<dbReference type="Pfam" id="PF12802">
    <property type="entry name" value="MarR_2"/>
    <property type="match status" value="1"/>
</dbReference>
<dbReference type="InterPro" id="IPR036390">
    <property type="entry name" value="WH_DNA-bd_sf"/>
</dbReference>
<name>A0A3P3VLB7_9GAMM</name>
<dbReference type="InterPro" id="IPR039422">
    <property type="entry name" value="MarR/SlyA-like"/>
</dbReference>
<dbReference type="SUPFAM" id="SSF46785">
    <property type="entry name" value="Winged helix' DNA-binding domain"/>
    <property type="match status" value="1"/>
</dbReference>
<dbReference type="Gene3D" id="1.10.10.10">
    <property type="entry name" value="Winged helix-like DNA-binding domain superfamily/Winged helix DNA-binding domain"/>
    <property type="match status" value="1"/>
</dbReference>
<dbReference type="EMBL" id="QWEZ01000002">
    <property type="protein sequence ID" value="RRJ82519.1"/>
    <property type="molecule type" value="Genomic_DNA"/>
</dbReference>
<dbReference type="Proteomes" id="UP000280792">
    <property type="component" value="Unassembled WGS sequence"/>
</dbReference>
<organism evidence="2 3">
    <name type="scientific">Aestuariirhabdus litorea</name>
    <dbReference type="NCBI Taxonomy" id="2528527"/>
    <lineage>
        <taxon>Bacteria</taxon>
        <taxon>Pseudomonadati</taxon>
        <taxon>Pseudomonadota</taxon>
        <taxon>Gammaproteobacteria</taxon>
        <taxon>Oceanospirillales</taxon>
        <taxon>Aestuariirhabdaceae</taxon>
        <taxon>Aestuariirhabdus</taxon>
    </lineage>
</organism>
<dbReference type="AlphaFoldDB" id="A0A3P3VLB7"/>
<accession>A0A3P3VLB7</accession>
<evidence type="ECO:0000259" key="1">
    <source>
        <dbReference type="PROSITE" id="PS50995"/>
    </source>
</evidence>
<evidence type="ECO:0000313" key="3">
    <source>
        <dbReference type="Proteomes" id="UP000280792"/>
    </source>
</evidence>